<dbReference type="AlphaFoldDB" id="A0ABD3UZC3"/>
<proteinExistence type="predicted"/>
<evidence type="ECO:0000313" key="2">
    <source>
        <dbReference type="Proteomes" id="UP001634394"/>
    </source>
</evidence>
<accession>A0ABD3UZC3</accession>
<name>A0ABD3UZC3_SINWO</name>
<dbReference type="EMBL" id="JBJQND010000014">
    <property type="protein sequence ID" value="KAL3854086.1"/>
    <property type="molecule type" value="Genomic_DNA"/>
</dbReference>
<protein>
    <recommendedName>
        <fullName evidence="3">THAP-type domain-containing protein</fullName>
    </recommendedName>
</protein>
<reference evidence="1 2" key="1">
    <citation type="submission" date="2024-11" db="EMBL/GenBank/DDBJ databases">
        <title>Chromosome-level genome assembly of the freshwater bivalve Anodonta woodiana.</title>
        <authorList>
            <person name="Chen X."/>
        </authorList>
    </citation>
    <scope>NUCLEOTIDE SEQUENCE [LARGE SCALE GENOMIC DNA]</scope>
    <source>
        <strain evidence="1">MN2024</strain>
        <tissue evidence="1">Gills</tissue>
    </source>
</reference>
<comment type="caution">
    <text evidence="1">The sequence shown here is derived from an EMBL/GenBank/DDBJ whole genome shotgun (WGS) entry which is preliminary data.</text>
</comment>
<gene>
    <name evidence="1" type="ORF">ACJMK2_013366</name>
</gene>
<dbReference type="Proteomes" id="UP001634394">
    <property type="component" value="Unassembled WGS sequence"/>
</dbReference>
<organism evidence="1 2">
    <name type="scientific">Sinanodonta woodiana</name>
    <name type="common">Chinese pond mussel</name>
    <name type="synonym">Anodonta woodiana</name>
    <dbReference type="NCBI Taxonomy" id="1069815"/>
    <lineage>
        <taxon>Eukaryota</taxon>
        <taxon>Metazoa</taxon>
        <taxon>Spiralia</taxon>
        <taxon>Lophotrochozoa</taxon>
        <taxon>Mollusca</taxon>
        <taxon>Bivalvia</taxon>
        <taxon>Autobranchia</taxon>
        <taxon>Heteroconchia</taxon>
        <taxon>Palaeoheterodonta</taxon>
        <taxon>Unionida</taxon>
        <taxon>Unionoidea</taxon>
        <taxon>Unionidae</taxon>
        <taxon>Unioninae</taxon>
        <taxon>Sinanodonta</taxon>
    </lineage>
</organism>
<evidence type="ECO:0000313" key="1">
    <source>
        <dbReference type="EMBL" id="KAL3854086.1"/>
    </source>
</evidence>
<evidence type="ECO:0008006" key="3">
    <source>
        <dbReference type="Google" id="ProtNLM"/>
    </source>
</evidence>
<keyword evidence="2" id="KW-1185">Reference proteome</keyword>
<sequence length="139" mass="16236">MYIFCPIKLYSSPTEMKYSENRKQWLSNISWTSPDMVCNKHFMHGCLTQEYPDPNLRMGHDKIKSKSARRVLCKIEPLLEQQSLHKCKTSKVQSGIEFDKTENIIMCQNYASFSDIHTHRDVEVQTDMKVISDICVQIS</sequence>